<reference evidence="15 16" key="1">
    <citation type="journal article" date="2016" name="Nat. Commun.">
        <title>Thousands of microbial genomes shed light on interconnected biogeochemical processes in an aquifer system.</title>
        <authorList>
            <person name="Anantharaman K."/>
            <person name="Brown C.T."/>
            <person name="Hug L.A."/>
            <person name="Sharon I."/>
            <person name="Castelle C.J."/>
            <person name="Probst A.J."/>
            <person name="Thomas B.C."/>
            <person name="Singh A."/>
            <person name="Wilkins M.J."/>
            <person name="Karaoz U."/>
            <person name="Brodie E.L."/>
            <person name="Williams K.H."/>
            <person name="Hubbard S.S."/>
            <person name="Banfield J.F."/>
        </authorList>
    </citation>
    <scope>NUCLEOTIDE SEQUENCE [LARGE SCALE GENOMIC DNA]</scope>
</reference>
<dbReference type="AlphaFoldDB" id="A0A1F6E1P6"/>
<keyword evidence="8" id="KW-0378">Hydrolase</keyword>
<comment type="cofactor">
    <cofactor evidence="1">
        <name>Zn(2+)</name>
        <dbReference type="ChEBI" id="CHEBI:29105"/>
    </cofactor>
</comment>
<evidence type="ECO:0000256" key="10">
    <source>
        <dbReference type="ARBA" id="ARBA00022989"/>
    </source>
</evidence>
<feature type="transmembrane region" description="Helical" evidence="13">
    <location>
        <begin position="90"/>
        <end position="112"/>
    </location>
</feature>
<feature type="transmembrane region" description="Helical" evidence="13">
    <location>
        <begin position="173"/>
        <end position="198"/>
    </location>
</feature>
<evidence type="ECO:0000256" key="9">
    <source>
        <dbReference type="ARBA" id="ARBA00022833"/>
    </source>
</evidence>
<evidence type="ECO:0000256" key="2">
    <source>
        <dbReference type="ARBA" id="ARBA00004651"/>
    </source>
</evidence>
<dbReference type="STRING" id="1798500.A3C21_03845"/>
<evidence type="ECO:0000256" key="6">
    <source>
        <dbReference type="ARBA" id="ARBA00022692"/>
    </source>
</evidence>
<keyword evidence="5" id="KW-0645">Protease</keyword>
<evidence type="ECO:0000256" key="8">
    <source>
        <dbReference type="ARBA" id="ARBA00022801"/>
    </source>
</evidence>
<evidence type="ECO:0000313" key="16">
    <source>
        <dbReference type="Proteomes" id="UP000178572"/>
    </source>
</evidence>
<evidence type="ECO:0000256" key="12">
    <source>
        <dbReference type="ARBA" id="ARBA00023136"/>
    </source>
</evidence>
<dbReference type="GO" id="GO:0006508">
    <property type="term" value="P:proteolysis"/>
    <property type="evidence" value="ECO:0007669"/>
    <property type="project" value="UniProtKB-KW"/>
</dbReference>
<feature type="transmembrane region" description="Helical" evidence="13">
    <location>
        <begin position="118"/>
        <end position="138"/>
    </location>
</feature>
<comment type="similarity">
    <text evidence="3">Belongs to the peptidase M50B family.</text>
</comment>
<keyword evidence="11" id="KW-0482">Metalloprotease</keyword>
<feature type="domain" description="Peptidase M50" evidence="14">
    <location>
        <begin position="6"/>
        <end position="110"/>
    </location>
</feature>
<evidence type="ECO:0000259" key="14">
    <source>
        <dbReference type="Pfam" id="PF02163"/>
    </source>
</evidence>
<dbReference type="EMBL" id="MFLN01000004">
    <property type="protein sequence ID" value="OGG67583.1"/>
    <property type="molecule type" value="Genomic_DNA"/>
</dbReference>
<evidence type="ECO:0000256" key="1">
    <source>
        <dbReference type="ARBA" id="ARBA00001947"/>
    </source>
</evidence>
<name>A0A1F6E1P6_9BACT</name>
<dbReference type="CDD" id="cd06158">
    <property type="entry name" value="S2P-M50_like_1"/>
    <property type="match status" value="1"/>
</dbReference>
<dbReference type="PANTHER" id="PTHR35864">
    <property type="entry name" value="ZINC METALLOPROTEASE MJ0611-RELATED"/>
    <property type="match status" value="1"/>
</dbReference>
<evidence type="ECO:0000256" key="4">
    <source>
        <dbReference type="ARBA" id="ARBA00022475"/>
    </source>
</evidence>
<keyword evidence="4" id="KW-1003">Cell membrane</keyword>
<keyword evidence="9" id="KW-0862">Zinc</keyword>
<feature type="domain" description="Peptidase M50" evidence="14">
    <location>
        <begin position="118"/>
        <end position="155"/>
    </location>
</feature>
<comment type="caution">
    <text evidence="15">The sequence shown here is derived from an EMBL/GenBank/DDBJ whole genome shotgun (WGS) entry which is preliminary data.</text>
</comment>
<keyword evidence="7" id="KW-0479">Metal-binding</keyword>
<keyword evidence="10 13" id="KW-1133">Transmembrane helix</keyword>
<dbReference type="InterPro" id="IPR044537">
    <property type="entry name" value="Rip2-like"/>
</dbReference>
<dbReference type="GO" id="GO:0008237">
    <property type="term" value="F:metallopeptidase activity"/>
    <property type="evidence" value="ECO:0007669"/>
    <property type="project" value="UniProtKB-KW"/>
</dbReference>
<evidence type="ECO:0000256" key="5">
    <source>
        <dbReference type="ARBA" id="ARBA00022670"/>
    </source>
</evidence>
<dbReference type="PANTHER" id="PTHR35864:SF1">
    <property type="entry name" value="ZINC METALLOPROTEASE YWHC-RELATED"/>
    <property type="match status" value="1"/>
</dbReference>
<dbReference type="InterPro" id="IPR008915">
    <property type="entry name" value="Peptidase_M50"/>
</dbReference>
<evidence type="ECO:0000313" key="15">
    <source>
        <dbReference type="EMBL" id="OGG67583.1"/>
    </source>
</evidence>
<evidence type="ECO:0000256" key="11">
    <source>
        <dbReference type="ARBA" id="ARBA00023049"/>
    </source>
</evidence>
<feature type="transmembrane region" description="Helical" evidence="13">
    <location>
        <begin position="47"/>
        <end position="69"/>
    </location>
</feature>
<evidence type="ECO:0000256" key="7">
    <source>
        <dbReference type="ARBA" id="ARBA00022723"/>
    </source>
</evidence>
<sequence>MQIIYFVILIFSIILHEVAHGYAADKLGDPTARYAGRLTLNPIPHIDFLGSIVLPIISVLSPGGFLFGWAKPVPYNPYNLTRAPRWGETIVAAAGPGTNFVLVFVFAVLMRLWGDPSFVAICFIGILVNLWLGLLNLIPIPPLDGSKVLSGILPRTLAYRYDQWRARMEYNPFLGFGIVLVLIVIFGGTVAGFIYSLAQTIAGI</sequence>
<evidence type="ECO:0000256" key="13">
    <source>
        <dbReference type="SAM" id="Phobius"/>
    </source>
</evidence>
<dbReference type="InterPro" id="IPR052348">
    <property type="entry name" value="Metallopeptidase_M50B"/>
</dbReference>
<protein>
    <recommendedName>
        <fullName evidence="14">Peptidase M50 domain-containing protein</fullName>
    </recommendedName>
</protein>
<dbReference type="Proteomes" id="UP000178572">
    <property type="component" value="Unassembled WGS sequence"/>
</dbReference>
<accession>A0A1F6E1P6</accession>
<gene>
    <name evidence="15" type="ORF">A3C21_03845</name>
</gene>
<evidence type="ECO:0000256" key="3">
    <source>
        <dbReference type="ARBA" id="ARBA00007931"/>
    </source>
</evidence>
<dbReference type="Pfam" id="PF02163">
    <property type="entry name" value="Peptidase_M50"/>
    <property type="match status" value="2"/>
</dbReference>
<dbReference type="GO" id="GO:0005886">
    <property type="term" value="C:plasma membrane"/>
    <property type="evidence" value="ECO:0007669"/>
    <property type="project" value="UniProtKB-SubCell"/>
</dbReference>
<proteinExistence type="inferred from homology"/>
<keyword evidence="6 13" id="KW-0812">Transmembrane</keyword>
<keyword evidence="12 13" id="KW-0472">Membrane</keyword>
<dbReference type="GO" id="GO:0046872">
    <property type="term" value="F:metal ion binding"/>
    <property type="evidence" value="ECO:0007669"/>
    <property type="project" value="UniProtKB-KW"/>
</dbReference>
<comment type="subcellular location">
    <subcellularLocation>
        <location evidence="2">Cell membrane</location>
        <topology evidence="2">Multi-pass membrane protein</topology>
    </subcellularLocation>
</comment>
<organism evidence="15 16">
    <name type="scientific">Candidatus Kaiserbacteria bacterium RIFCSPHIGHO2_02_FULL_59_21</name>
    <dbReference type="NCBI Taxonomy" id="1798500"/>
    <lineage>
        <taxon>Bacteria</taxon>
        <taxon>Candidatus Kaiseribacteriota</taxon>
    </lineage>
</organism>